<dbReference type="Proteomes" id="UP001596113">
    <property type="component" value="Unassembled WGS sequence"/>
</dbReference>
<reference evidence="3" key="1">
    <citation type="journal article" date="2019" name="Int. J. Syst. Evol. Microbiol.">
        <title>The Global Catalogue of Microorganisms (GCM) 10K type strain sequencing project: providing services to taxonomists for standard genome sequencing and annotation.</title>
        <authorList>
            <consortium name="The Broad Institute Genomics Platform"/>
            <consortium name="The Broad Institute Genome Sequencing Center for Infectious Disease"/>
            <person name="Wu L."/>
            <person name="Ma J."/>
        </authorList>
    </citation>
    <scope>NUCLEOTIDE SEQUENCE [LARGE SCALE GENOMIC DNA]</scope>
    <source>
        <strain evidence="3">CGMCC 1.18575</strain>
    </source>
</reference>
<keyword evidence="3" id="KW-1185">Reference proteome</keyword>
<evidence type="ECO:0000313" key="2">
    <source>
        <dbReference type="EMBL" id="MFC5402288.1"/>
    </source>
</evidence>
<dbReference type="InterPro" id="IPR000637">
    <property type="entry name" value="HMGI/Y_DNA-bd_CS"/>
</dbReference>
<proteinExistence type="predicted"/>
<protein>
    <submittedName>
        <fullName evidence="2">Uncharacterized protein</fullName>
    </submittedName>
</protein>
<gene>
    <name evidence="2" type="ORF">ACFPOF_06025</name>
</gene>
<accession>A0ABW0HPG8</accession>
<evidence type="ECO:0000313" key="3">
    <source>
        <dbReference type="Proteomes" id="UP001596113"/>
    </source>
</evidence>
<evidence type="ECO:0000256" key="1">
    <source>
        <dbReference type="SAM" id="MobiDB-lite"/>
    </source>
</evidence>
<feature type="compositionally biased region" description="Basic residues" evidence="1">
    <location>
        <begin position="269"/>
        <end position="279"/>
    </location>
</feature>
<organism evidence="2 3">
    <name type="scientific">Cohnella soli</name>
    <dbReference type="NCBI Taxonomy" id="425005"/>
    <lineage>
        <taxon>Bacteria</taxon>
        <taxon>Bacillati</taxon>
        <taxon>Bacillota</taxon>
        <taxon>Bacilli</taxon>
        <taxon>Bacillales</taxon>
        <taxon>Paenibacillaceae</taxon>
        <taxon>Cohnella</taxon>
    </lineage>
</organism>
<name>A0ABW0HPG8_9BACL</name>
<dbReference type="EMBL" id="JBHSMI010000011">
    <property type="protein sequence ID" value="MFC5402288.1"/>
    <property type="molecule type" value="Genomic_DNA"/>
</dbReference>
<sequence>MENTALSPMWSVWKHNGKDDAEWTPFVVDADAEYVRHVYRYVKEEVFKSGLLQLRCDEEVIDEFEKFRNSGYNFNQKQDSEVGAVKEIKDPRFDGYRDIEKLSAINSVVQGLFLQYRAGACSYKQFLEHAVIKLHYEHLLSKHGGDELAQEDQSMESLTNKAALEKFNQLLITLGENLDRAEEVLRFFTPNPAYEMMLSNVSRNVRALIYLHPEYGISNSAAEEVIALKAKEMIKEEKAQKLERREKKKKEKGTVTDSSIPVFGVSAIKRPRGRPRKNQ</sequence>
<dbReference type="PROSITE" id="PS00354">
    <property type="entry name" value="HMGI_Y"/>
    <property type="match status" value="1"/>
</dbReference>
<feature type="region of interest" description="Disordered" evidence="1">
    <location>
        <begin position="238"/>
        <end position="279"/>
    </location>
</feature>
<comment type="caution">
    <text evidence="2">The sequence shown here is derived from an EMBL/GenBank/DDBJ whole genome shotgun (WGS) entry which is preliminary data.</text>
</comment>
<dbReference type="RefSeq" id="WP_378130603.1">
    <property type="nucleotide sequence ID" value="NZ_JBHSMI010000011.1"/>
</dbReference>